<sequence length="322" mass="34933">MPIHEHLRDFHELPVFEFPDLLHEPDGAGELPAPETVAWRVRIDTDDEEQPWADAFARFLDTVDTTAVRALVVGAWNEVYDTSAKDVIDALVAARDRLPALRALFLGDIVGEEAEISWIVQGAVAPLLEAFPELAEFAVRGAQELSFGPLRHERLRRLTIESGGLPAEVVRQVAASELPALTHLDLWLGTPEYGGDAGVTDLAPILAGARLPSLQHLGLRNSQIQDEVCAALASAPVVARLAALDVSMGVLTDEGAAALLAGQPLTHLDALDMRHHYLSDGMCARLREALEPAGVRLDLDRGRADSHHEPDGSVWRWVAVGE</sequence>
<evidence type="ECO:0000313" key="1">
    <source>
        <dbReference type="EMBL" id="MDT0265165.1"/>
    </source>
</evidence>
<dbReference type="EMBL" id="JAVREO010000001">
    <property type="protein sequence ID" value="MDT0265165.1"/>
    <property type="molecule type" value="Genomic_DNA"/>
</dbReference>
<evidence type="ECO:0000313" key="2">
    <source>
        <dbReference type="Proteomes" id="UP001183410"/>
    </source>
</evidence>
<dbReference type="NCBIfam" id="NF038076">
    <property type="entry name" value="fam_STM4015"/>
    <property type="match status" value="1"/>
</dbReference>
<gene>
    <name evidence="1" type="ORF">RM844_02555</name>
</gene>
<organism evidence="1 2">
    <name type="scientific">Streptomyces chisholmiae</name>
    <dbReference type="NCBI Taxonomy" id="3075540"/>
    <lineage>
        <taxon>Bacteria</taxon>
        <taxon>Bacillati</taxon>
        <taxon>Actinomycetota</taxon>
        <taxon>Actinomycetes</taxon>
        <taxon>Kitasatosporales</taxon>
        <taxon>Streptomycetaceae</taxon>
        <taxon>Streptomyces</taxon>
    </lineage>
</organism>
<dbReference type="RefSeq" id="WP_311664156.1">
    <property type="nucleotide sequence ID" value="NZ_JAVREO010000001.1"/>
</dbReference>
<dbReference type="Proteomes" id="UP001183410">
    <property type="component" value="Unassembled WGS sequence"/>
</dbReference>
<protein>
    <submittedName>
        <fullName evidence="1">STM4015 family protein</fullName>
    </submittedName>
</protein>
<dbReference type="InterPro" id="IPR032675">
    <property type="entry name" value="LRR_dom_sf"/>
</dbReference>
<name>A0ABU2JJJ8_9ACTN</name>
<dbReference type="SUPFAM" id="SSF52047">
    <property type="entry name" value="RNI-like"/>
    <property type="match status" value="1"/>
</dbReference>
<dbReference type="InterPro" id="IPR047722">
    <property type="entry name" value="STM4015-like"/>
</dbReference>
<keyword evidence="2" id="KW-1185">Reference proteome</keyword>
<accession>A0ABU2JJJ8</accession>
<proteinExistence type="predicted"/>
<comment type="caution">
    <text evidence="1">The sequence shown here is derived from an EMBL/GenBank/DDBJ whole genome shotgun (WGS) entry which is preliminary data.</text>
</comment>
<dbReference type="Gene3D" id="3.80.10.10">
    <property type="entry name" value="Ribonuclease Inhibitor"/>
    <property type="match status" value="1"/>
</dbReference>
<reference evidence="2" key="1">
    <citation type="submission" date="2023-07" db="EMBL/GenBank/DDBJ databases">
        <title>30 novel species of actinomycetes from the DSMZ collection.</title>
        <authorList>
            <person name="Nouioui I."/>
        </authorList>
    </citation>
    <scope>NUCLEOTIDE SEQUENCE [LARGE SCALE GENOMIC DNA]</scope>
    <source>
        <strain evidence="2">DSM 44915</strain>
    </source>
</reference>